<evidence type="ECO:0000259" key="8">
    <source>
        <dbReference type="SMART" id="SM00060"/>
    </source>
</evidence>
<dbReference type="InterPro" id="IPR036852">
    <property type="entry name" value="Peptidase_S8/S53_dom_sf"/>
</dbReference>
<dbReference type="SUPFAM" id="SSF49265">
    <property type="entry name" value="Fibronectin type III"/>
    <property type="match status" value="1"/>
</dbReference>
<dbReference type="Gene3D" id="3.30.70.80">
    <property type="entry name" value="Peptidase S8 propeptide/proteinase inhibitor I9"/>
    <property type="match status" value="1"/>
</dbReference>
<dbReference type="InterPro" id="IPR000209">
    <property type="entry name" value="Peptidase_S8/S53_dom"/>
</dbReference>
<keyword evidence="5 6" id="KW-0720">Serine protease</keyword>
<feature type="active site" description="Charge relay system" evidence="6">
    <location>
        <position position="139"/>
    </location>
</feature>
<dbReference type="SMART" id="SM00060">
    <property type="entry name" value="FN3"/>
    <property type="match status" value="2"/>
</dbReference>
<name>A0ABS1HA57_9BACL</name>
<feature type="active site" description="Charge relay system" evidence="6">
    <location>
        <position position="182"/>
    </location>
</feature>
<dbReference type="InterPro" id="IPR023827">
    <property type="entry name" value="Peptidase_S8_Asp-AS"/>
</dbReference>
<dbReference type="Pfam" id="PF00082">
    <property type="entry name" value="Peptidase_S8"/>
    <property type="match status" value="1"/>
</dbReference>
<dbReference type="Gene3D" id="3.40.50.200">
    <property type="entry name" value="Peptidase S8/S53 domain"/>
    <property type="match status" value="1"/>
</dbReference>
<keyword evidence="10" id="KW-1185">Reference proteome</keyword>
<dbReference type="InterPro" id="IPR036116">
    <property type="entry name" value="FN3_sf"/>
</dbReference>
<dbReference type="InterPro" id="IPR037045">
    <property type="entry name" value="S8pro/Inhibitor_I9_sf"/>
</dbReference>
<dbReference type="PANTHER" id="PTHR43806">
    <property type="entry name" value="PEPTIDASE S8"/>
    <property type="match status" value="1"/>
</dbReference>
<evidence type="ECO:0000256" key="7">
    <source>
        <dbReference type="RuleBase" id="RU003355"/>
    </source>
</evidence>
<comment type="similarity">
    <text evidence="1 6 7">Belongs to the peptidase S8 family.</text>
</comment>
<organism evidence="9 10">
    <name type="scientific">Viridibacillus soli</name>
    <dbReference type="NCBI Taxonomy" id="2798301"/>
    <lineage>
        <taxon>Bacteria</taxon>
        <taxon>Bacillati</taxon>
        <taxon>Bacillota</taxon>
        <taxon>Bacilli</taxon>
        <taxon>Bacillales</taxon>
        <taxon>Caryophanaceae</taxon>
        <taxon>Viridibacillus</taxon>
    </lineage>
</organism>
<evidence type="ECO:0000313" key="10">
    <source>
        <dbReference type="Proteomes" id="UP000618943"/>
    </source>
</evidence>
<evidence type="ECO:0000256" key="5">
    <source>
        <dbReference type="ARBA" id="ARBA00022825"/>
    </source>
</evidence>
<feature type="domain" description="Fibronectin type-III" evidence="8">
    <location>
        <begin position="492"/>
        <end position="564"/>
    </location>
</feature>
<dbReference type="PANTHER" id="PTHR43806:SF11">
    <property type="entry name" value="CEREVISIN-RELATED"/>
    <property type="match status" value="1"/>
</dbReference>
<evidence type="ECO:0000313" key="9">
    <source>
        <dbReference type="EMBL" id="MBK3496290.1"/>
    </source>
</evidence>
<dbReference type="InterPro" id="IPR003961">
    <property type="entry name" value="FN3_dom"/>
</dbReference>
<comment type="caution">
    <text evidence="9">The sequence shown here is derived from an EMBL/GenBank/DDBJ whole genome shotgun (WGS) entry which is preliminary data.</text>
</comment>
<dbReference type="CDD" id="cd00063">
    <property type="entry name" value="FN3"/>
    <property type="match status" value="1"/>
</dbReference>
<dbReference type="InterPro" id="IPR034202">
    <property type="entry name" value="Subtilisin_Carlsberg-like"/>
</dbReference>
<evidence type="ECO:0000256" key="2">
    <source>
        <dbReference type="ARBA" id="ARBA00022670"/>
    </source>
</evidence>
<feature type="active site" description="Charge relay system" evidence="6">
    <location>
        <position position="343"/>
    </location>
</feature>
<dbReference type="Proteomes" id="UP000618943">
    <property type="component" value="Unassembled WGS sequence"/>
</dbReference>
<gene>
    <name evidence="9" type="ORF">JFL43_15760</name>
</gene>
<dbReference type="InterPro" id="IPR013783">
    <property type="entry name" value="Ig-like_fold"/>
</dbReference>
<dbReference type="CDD" id="cd07477">
    <property type="entry name" value="Peptidases_S8_Subtilisin_subset"/>
    <property type="match status" value="1"/>
</dbReference>
<sequence>MKNPKWKKLSITCFALTALCTFSNKQQTIYADENTINAMISYKNEEGKQKVLDAAENVNEVLQNVDMVEASLTEQQLVELKKDPNIELVDTQEAPMSLADSTPTLAPIAIPTWNHTLTNVPVAWNAGIFGNKVKVAVIDTGINLIDDLPNIAARVSFVADDPTTVIKESDNVDRGGKNGTGHGTSVAAIIGAKIGGYLSDKKTADIIGVAPNVQLYSLKYADGTTMGTTTEIIKSIDWAIENKMDIINISSGLHIDVPSLRSAIQKAYNAGILIVASAGNEGNNRNVTYPARYSQVIAVSSINSKQEFSAFSNTGTSMNLTAPGESVPSISKDGDLIYVSGTSFAAPHVTGILALLKQQYPLMSAKELRSKLYNTAIDLGIAGIDNLYGHGLVQYPQTELIPLEELTGSQIVDVTDRTATVRFEFPNNKNASKVAIFLDDQLLTSTTSSTYKVQGLKPSMDYTITLKVVATDGSTTAGTALNVHTLKDKTPPAEVTKLSATSIQINAVTIKWKKPATVDYKQSNIYVNNKKIAATKESTYTIRNLKADKVYKLAVKTEDEAGNISPGVALTVQTPMMRILKAPSVKKVSDRSVSIAGTAQANAKLYIYKGNQKLAQTTVQTDGSYNAAIKKQAANTQLAIYIKDSNGNSSTVQSLKVLDKTPPGKPKVNKLTSQATYVSGTAEPFSTIQMQKGKTVLSKTTAKASGKFTLKIKKQKKNSTFDFYAIDQAHNRSKSTLVKVES</sequence>
<dbReference type="InterPro" id="IPR050131">
    <property type="entry name" value="Peptidase_S8_subtilisin-like"/>
</dbReference>
<keyword evidence="3" id="KW-0479">Metal-binding</keyword>
<accession>A0ABS1HA57</accession>
<dbReference type="PRINTS" id="PR00723">
    <property type="entry name" value="SUBTILISIN"/>
</dbReference>
<dbReference type="InterPro" id="IPR023828">
    <property type="entry name" value="Peptidase_S8_Ser-AS"/>
</dbReference>
<dbReference type="PROSITE" id="PS51892">
    <property type="entry name" value="SUBTILASE"/>
    <property type="match status" value="1"/>
</dbReference>
<evidence type="ECO:0000256" key="3">
    <source>
        <dbReference type="ARBA" id="ARBA00022723"/>
    </source>
</evidence>
<evidence type="ECO:0000256" key="1">
    <source>
        <dbReference type="ARBA" id="ARBA00011073"/>
    </source>
</evidence>
<evidence type="ECO:0000256" key="4">
    <source>
        <dbReference type="ARBA" id="ARBA00022801"/>
    </source>
</evidence>
<dbReference type="PROSITE" id="PS00136">
    <property type="entry name" value="SUBTILASE_ASP"/>
    <property type="match status" value="1"/>
</dbReference>
<dbReference type="InterPro" id="IPR041498">
    <property type="entry name" value="Big_6"/>
</dbReference>
<dbReference type="Gene3D" id="2.60.40.10">
    <property type="entry name" value="Immunoglobulins"/>
    <property type="match status" value="3"/>
</dbReference>
<evidence type="ECO:0000256" key="6">
    <source>
        <dbReference type="PROSITE-ProRule" id="PRU01240"/>
    </source>
</evidence>
<dbReference type="SUPFAM" id="SSF52743">
    <property type="entry name" value="Subtilisin-like"/>
    <property type="match status" value="1"/>
</dbReference>
<dbReference type="Pfam" id="PF17936">
    <property type="entry name" value="Big_6"/>
    <property type="match status" value="2"/>
</dbReference>
<reference evidence="9 10" key="1">
    <citation type="submission" date="2020-12" db="EMBL/GenBank/DDBJ databases">
        <title>YIM B01967 draft genome.</title>
        <authorList>
            <person name="Yan X."/>
        </authorList>
    </citation>
    <scope>NUCLEOTIDE SEQUENCE [LARGE SCALE GENOMIC DNA]</scope>
    <source>
        <strain evidence="9 10">YIM B01967</strain>
    </source>
</reference>
<dbReference type="RefSeq" id="WP_200749768.1">
    <property type="nucleotide sequence ID" value="NZ_JAEOAH010000028.1"/>
</dbReference>
<keyword evidence="2 6" id="KW-0645">Protease</keyword>
<dbReference type="InterPro" id="IPR015500">
    <property type="entry name" value="Peptidase_S8_subtilisin-rel"/>
</dbReference>
<feature type="domain" description="Fibronectin type-III" evidence="8">
    <location>
        <begin position="402"/>
        <end position="475"/>
    </location>
</feature>
<protein>
    <submittedName>
        <fullName evidence="9">S8 family serine peptidase</fullName>
    </submittedName>
</protein>
<keyword evidence="4 6" id="KW-0378">Hydrolase</keyword>
<proteinExistence type="inferred from homology"/>
<dbReference type="EMBL" id="JAEOAH010000028">
    <property type="protein sequence ID" value="MBK3496290.1"/>
    <property type="molecule type" value="Genomic_DNA"/>
</dbReference>
<dbReference type="PROSITE" id="PS00138">
    <property type="entry name" value="SUBTILASE_SER"/>
    <property type="match status" value="1"/>
</dbReference>